<organism evidence="1 2">
    <name type="scientific">Collybia nuda</name>
    <dbReference type="NCBI Taxonomy" id="64659"/>
    <lineage>
        <taxon>Eukaryota</taxon>
        <taxon>Fungi</taxon>
        <taxon>Dikarya</taxon>
        <taxon>Basidiomycota</taxon>
        <taxon>Agaricomycotina</taxon>
        <taxon>Agaricomycetes</taxon>
        <taxon>Agaricomycetidae</taxon>
        <taxon>Agaricales</taxon>
        <taxon>Tricholomatineae</taxon>
        <taxon>Clitocybaceae</taxon>
        <taxon>Collybia</taxon>
    </lineage>
</organism>
<proteinExistence type="predicted"/>
<dbReference type="PANTHER" id="PTHR28152">
    <property type="entry name" value="HYDROXYACYL-THIOESTER DEHYDRATASE TYPE 2, MITOCHONDRIAL"/>
    <property type="match status" value="1"/>
</dbReference>
<dbReference type="InterPro" id="IPR052741">
    <property type="entry name" value="Mitochondrial_HTD2"/>
</dbReference>
<evidence type="ECO:0000313" key="2">
    <source>
        <dbReference type="Proteomes" id="UP000807353"/>
    </source>
</evidence>
<reference evidence="1" key="1">
    <citation type="submission" date="2020-11" db="EMBL/GenBank/DDBJ databases">
        <authorList>
            <consortium name="DOE Joint Genome Institute"/>
            <person name="Ahrendt S."/>
            <person name="Riley R."/>
            <person name="Andreopoulos W."/>
            <person name="Labutti K."/>
            <person name="Pangilinan J."/>
            <person name="Ruiz-Duenas F.J."/>
            <person name="Barrasa J.M."/>
            <person name="Sanchez-Garcia M."/>
            <person name="Camarero S."/>
            <person name="Miyauchi S."/>
            <person name="Serrano A."/>
            <person name="Linde D."/>
            <person name="Babiker R."/>
            <person name="Drula E."/>
            <person name="Ayuso-Fernandez I."/>
            <person name="Pacheco R."/>
            <person name="Padilla G."/>
            <person name="Ferreira P."/>
            <person name="Barriuso J."/>
            <person name="Kellner H."/>
            <person name="Castanera R."/>
            <person name="Alfaro M."/>
            <person name="Ramirez L."/>
            <person name="Pisabarro A.G."/>
            <person name="Kuo A."/>
            <person name="Tritt A."/>
            <person name="Lipzen A."/>
            <person name="He G."/>
            <person name="Yan M."/>
            <person name="Ng V."/>
            <person name="Cullen D."/>
            <person name="Martin F."/>
            <person name="Rosso M.-N."/>
            <person name="Henrissat B."/>
            <person name="Hibbett D."/>
            <person name="Martinez A.T."/>
            <person name="Grigoriev I.V."/>
        </authorList>
    </citation>
    <scope>NUCLEOTIDE SEQUENCE</scope>
    <source>
        <strain evidence="1">CBS 247.69</strain>
    </source>
</reference>
<name>A0A9P5YAC1_9AGAR</name>
<protein>
    <submittedName>
        <fullName evidence="1">Uncharacterized protein</fullName>
    </submittedName>
</protein>
<keyword evidence="2" id="KW-1185">Reference proteome</keyword>
<sequence>MIRTVFTQFPKRRCYSTTDSFAELDKWINSPKQLILSDAFHIERMSDLYITIPTRDGTRAPFKEPQTSTPLGYGHHLAFFHPRKSENHLRPDGTENDFCPPAPFTRRMWAGGKMIWNNDSPLTIGGRAIANCTIGSVGKKGFTDGGKSPKVFVTQKIELSMLGKEPSIIEERSHVYLSSAAGVDRTIREVKDIPSSPPDFSFTYTPTMITLFRFSALMFNAHHIHLDQEYAQKKQGYPERLVHGPLTAMMLLEIASLNNPDRTIKSFEYRARNPVIVNQPSTINGVKKDGNTVFLWCVDGDGVVGMTGLVHLV</sequence>
<dbReference type="AlphaFoldDB" id="A0A9P5YAC1"/>
<dbReference type="GO" id="GO:0019171">
    <property type="term" value="F:(3R)-hydroxyacyl-[acyl-carrier-protein] dehydratase activity"/>
    <property type="evidence" value="ECO:0007669"/>
    <property type="project" value="TreeGrafter"/>
</dbReference>
<dbReference type="OrthoDB" id="3257538at2759"/>
<dbReference type="Proteomes" id="UP000807353">
    <property type="component" value="Unassembled WGS sequence"/>
</dbReference>
<dbReference type="SUPFAM" id="SSF54637">
    <property type="entry name" value="Thioesterase/thiol ester dehydrase-isomerase"/>
    <property type="match status" value="1"/>
</dbReference>
<dbReference type="PANTHER" id="PTHR28152:SF1">
    <property type="entry name" value="HYDROXYACYL-THIOESTER DEHYDRATASE TYPE 2, MITOCHONDRIAL"/>
    <property type="match status" value="1"/>
</dbReference>
<accession>A0A9P5YAC1</accession>
<comment type="caution">
    <text evidence="1">The sequence shown here is derived from an EMBL/GenBank/DDBJ whole genome shotgun (WGS) entry which is preliminary data.</text>
</comment>
<dbReference type="EMBL" id="MU150252">
    <property type="protein sequence ID" value="KAF9464741.1"/>
    <property type="molecule type" value="Genomic_DNA"/>
</dbReference>
<dbReference type="GO" id="GO:0005739">
    <property type="term" value="C:mitochondrion"/>
    <property type="evidence" value="ECO:0007669"/>
    <property type="project" value="TreeGrafter"/>
</dbReference>
<dbReference type="Gene3D" id="3.10.129.10">
    <property type="entry name" value="Hotdog Thioesterase"/>
    <property type="match status" value="1"/>
</dbReference>
<evidence type="ECO:0000313" key="1">
    <source>
        <dbReference type="EMBL" id="KAF9464741.1"/>
    </source>
</evidence>
<dbReference type="InterPro" id="IPR029069">
    <property type="entry name" value="HotDog_dom_sf"/>
</dbReference>
<gene>
    <name evidence="1" type="ORF">BDZ94DRAFT_1216020</name>
</gene>